<sequence>MKYVQNTAIVMAAVAVILTMAGYVFSSPLYSTNGLCLADGGLNSVSDICPLHRIAATPVVTPDSKMTAKAIIGLNADVIPHAFGALS</sequence>
<dbReference type="AlphaFoldDB" id="A0A4V1G845"/>
<protein>
    <submittedName>
        <fullName evidence="1">Uncharacterized protein</fullName>
    </submittedName>
</protein>
<accession>A0A4V1G845</accession>
<dbReference type="Proteomes" id="UP000302163">
    <property type="component" value="Chromosome"/>
</dbReference>
<proteinExistence type="predicted"/>
<name>A0A4V1G845_9ENTR</name>
<evidence type="ECO:0000313" key="1">
    <source>
        <dbReference type="EMBL" id="QCT21867.1"/>
    </source>
</evidence>
<keyword evidence="2" id="KW-1185">Reference proteome</keyword>
<dbReference type="RefSeq" id="WP_138098023.1">
    <property type="nucleotide sequence ID" value="NZ_CP040428.1"/>
</dbReference>
<dbReference type="KEGG" id="izh:FEM41_20510"/>
<reference evidence="1 2" key="1">
    <citation type="submission" date="2019-05" db="EMBL/GenBank/DDBJ databases">
        <title>Complete genome sequence of Izhakiella calystegiae KSNA2, an endophyte isolated from beach morning glory (Calystegia soldanella).</title>
        <authorList>
            <person name="Jiang L."/>
            <person name="Jeong J.C."/>
            <person name="Kim C.Y."/>
            <person name="Kim D.H."/>
            <person name="Kim S.W."/>
            <person name="Lee j."/>
        </authorList>
    </citation>
    <scope>NUCLEOTIDE SEQUENCE [LARGE SCALE GENOMIC DNA]</scope>
    <source>
        <strain evidence="1 2">KSNA2</strain>
    </source>
</reference>
<organism evidence="1 2">
    <name type="scientific">Jejubacter calystegiae</name>
    <dbReference type="NCBI Taxonomy" id="2579935"/>
    <lineage>
        <taxon>Bacteria</taxon>
        <taxon>Pseudomonadati</taxon>
        <taxon>Pseudomonadota</taxon>
        <taxon>Gammaproteobacteria</taxon>
        <taxon>Enterobacterales</taxon>
        <taxon>Enterobacteriaceae</taxon>
        <taxon>Jejubacter</taxon>
    </lineage>
</organism>
<gene>
    <name evidence="1" type="ORF">FEM41_20510</name>
</gene>
<evidence type="ECO:0000313" key="2">
    <source>
        <dbReference type="Proteomes" id="UP000302163"/>
    </source>
</evidence>
<dbReference type="EMBL" id="CP040428">
    <property type="protein sequence ID" value="QCT21867.1"/>
    <property type="molecule type" value="Genomic_DNA"/>
</dbReference>